<evidence type="ECO:0000256" key="1">
    <source>
        <dbReference type="SAM" id="MobiDB-lite"/>
    </source>
</evidence>
<gene>
    <name evidence="2" type="ORF">N7482_010789</name>
</gene>
<sequence>MAHAGREVAGISGGGPRAWVPGVPGRTHQFARWDMAGGRAPGRPGSTRDGGLPPTGPPTSRGSGLQVRVAAAPGRTGWPTLYGKTGAPRRTFWANEGLHTSPRPNRGRRVCNEADQPGQRSAAEGSTAVAGGAGRGGRGADGVRTRRDRRGPSGRPDGGKRAGDRVLTASSPRPHRGHVPAAAGPRGQGGARPPACRRGGRVGQLVVGAGRPGRRSRPAAGGRRQEARRGLDGRMARRAPGAP</sequence>
<keyword evidence="3" id="KW-1185">Reference proteome</keyword>
<dbReference type="EMBL" id="JAPQKN010000008">
    <property type="protein sequence ID" value="KAJ5151537.1"/>
    <property type="molecule type" value="Genomic_DNA"/>
</dbReference>
<dbReference type="GeneID" id="81432079"/>
<accession>A0A9W9LEP8</accession>
<feature type="compositionally biased region" description="Gly residues" evidence="1">
    <location>
        <begin position="131"/>
        <end position="140"/>
    </location>
</feature>
<proteinExistence type="predicted"/>
<evidence type="ECO:0000313" key="3">
    <source>
        <dbReference type="Proteomes" id="UP001149163"/>
    </source>
</evidence>
<dbReference type="RefSeq" id="XP_056538860.1">
    <property type="nucleotide sequence ID" value="XM_056692903.1"/>
</dbReference>
<feature type="compositionally biased region" description="Low complexity" evidence="1">
    <location>
        <begin position="180"/>
        <end position="209"/>
    </location>
</feature>
<feature type="region of interest" description="Disordered" evidence="1">
    <location>
        <begin position="1"/>
        <end position="243"/>
    </location>
</feature>
<reference evidence="2" key="2">
    <citation type="journal article" date="2023" name="IMA Fungus">
        <title>Comparative genomic study of the Penicillium genus elucidates a diverse pangenome and 15 lateral gene transfer events.</title>
        <authorList>
            <person name="Petersen C."/>
            <person name="Sorensen T."/>
            <person name="Nielsen M.R."/>
            <person name="Sondergaard T.E."/>
            <person name="Sorensen J.L."/>
            <person name="Fitzpatrick D.A."/>
            <person name="Frisvad J.C."/>
            <person name="Nielsen K.L."/>
        </authorList>
    </citation>
    <scope>NUCLEOTIDE SEQUENCE</scope>
    <source>
        <strain evidence="2">IBT 26290</strain>
    </source>
</reference>
<organism evidence="2 3">
    <name type="scientific">Penicillium canariense</name>
    <dbReference type="NCBI Taxonomy" id="189055"/>
    <lineage>
        <taxon>Eukaryota</taxon>
        <taxon>Fungi</taxon>
        <taxon>Dikarya</taxon>
        <taxon>Ascomycota</taxon>
        <taxon>Pezizomycotina</taxon>
        <taxon>Eurotiomycetes</taxon>
        <taxon>Eurotiomycetidae</taxon>
        <taxon>Eurotiales</taxon>
        <taxon>Aspergillaceae</taxon>
        <taxon>Penicillium</taxon>
    </lineage>
</organism>
<feature type="compositionally biased region" description="Basic and acidic residues" evidence="1">
    <location>
        <begin position="223"/>
        <end position="235"/>
    </location>
</feature>
<dbReference type="Proteomes" id="UP001149163">
    <property type="component" value="Unassembled WGS sequence"/>
</dbReference>
<protein>
    <submittedName>
        <fullName evidence="2">Uncharacterized protein</fullName>
    </submittedName>
</protein>
<name>A0A9W9LEP8_9EURO</name>
<evidence type="ECO:0000313" key="2">
    <source>
        <dbReference type="EMBL" id="KAJ5151537.1"/>
    </source>
</evidence>
<comment type="caution">
    <text evidence="2">The sequence shown here is derived from an EMBL/GenBank/DDBJ whole genome shotgun (WGS) entry which is preliminary data.</text>
</comment>
<reference evidence="2" key="1">
    <citation type="submission" date="2022-11" db="EMBL/GenBank/DDBJ databases">
        <authorList>
            <person name="Petersen C."/>
        </authorList>
    </citation>
    <scope>NUCLEOTIDE SEQUENCE</scope>
    <source>
        <strain evidence="2">IBT 26290</strain>
    </source>
</reference>
<dbReference type="AlphaFoldDB" id="A0A9W9LEP8"/>